<sequence>MDMTCRVYFFRLNASLTHAFMRIQSTKIWKTVKTIVNVPITVPHIKLFAPGIDKNIIQNVHFSHTE</sequence>
<dbReference type="Proteomes" id="UP000297295">
    <property type="component" value="Unassembled WGS sequence"/>
</dbReference>
<accession>A0A4E0Q0E6</accession>
<proteinExistence type="predicted"/>
<evidence type="ECO:0000313" key="2">
    <source>
        <dbReference type="Proteomes" id="UP000297295"/>
    </source>
</evidence>
<protein>
    <submittedName>
        <fullName evidence="1">Uncharacterized protein</fullName>
    </submittedName>
</protein>
<reference evidence="1 2" key="1">
    <citation type="submission" date="2017-11" db="EMBL/GenBank/DDBJ databases">
        <title>Isolation and Characterization of Methanogenic Archaea from Saline Meromictic Lake at Siberia.</title>
        <authorList>
            <person name="Shen Y."/>
            <person name="Huang H.-H."/>
            <person name="Lai M.-C."/>
            <person name="Chen S.-C."/>
        </authorList>
    </citation>
    <scope>NUCLEOTIDE SEQUENCE [LARGE SCALE GENOMIC DNA]</scope>
    <source>
        <strain evidence="1 2">SY-01</strain>
    </source>
</reference>
<comment type="caution">
    <text evidence="1">The sequence shown here is derived from an EMBL/GenBank/DDBJ whole genome shotgun (WGS) entry which is preliminary data.</text>
</comment>
<dbReference type="AlphaFoldDB" id="A0A4E0Q0E6"/>
<keyword evidence="2" id="KW-1185">Reference proteome</keyword>
<gene>
    <name evidence="1" type="ORF">CUN85_01090</name>
</gene>
<evidence type="ECO:0000313" key="1">
    <source>
        <dbReference type="EMBL" id="TGC11497.1"/>
    </source>
</evidence>
<organism evidence="1 2">
    <name type="scientific">Methanolobus halotolerans</name>
    <dbReference type="NCBI Taxonomy" id="2052935"/>
    <lineage>
        <taxon>Archaea</taxon>
        <taxon>Methanobacteriati</taxon>
        <taxon>Methanobacteriota</taxon>
        <taxon>Stenosarchaea group</taxon>
        <taxon>Methanomicrobia</taxon>
        <taxon>Methanosarcinales</taxon>
        <taxon>Methanosarcinaceae</taxon>
        <taxon>Methanolobus</taxon>
    </lineage>
</organism>
<dbReference type="EMBL" id="PGGK01000001">
    <property type="protein sequence ID" value="TGC11497.1"/>
    <property type="molecule type" value="Genomic_DNA"/>
</dbReference>
<name>A0A4E0Q0E6_9EURY</name>